<dbReference type="GO" id="GO:0005783">
    <property type="term" value="C:endoplasmic reticulum"/>
    <property type="evidence" value="ECO:0007669"/>
    <property type="project" value="TreeGrafter"/>
</dbReference>
<dbReference type="GO" id="GO:0003824">
    <property type="term" value="F:catalytic activity"/>
    <property type="evidence" value="ECO:0007669"/>
    <property type="project" value="InterPro"/>
</dbReference>
<feature type="region of interest" description="Disordered" evidence="1">
    <location>
        <begin position="1"/>
        <end position="22"/>
    </location>
</feature>
<dbReference type="PANTHER" id="PTHR38643:SF1">
    <property type="entry name" value="PURINE NUCLEOSIDE PERMEASE C285.05-RELATED"/>
    <property type="match status" value="1"/>
</dbReference>
<dbReference type="AlphaFoldDB" id="A0A8H4L1D1"/>
<proteinExistence type="predicted"/>
<dbReference type="GO" id="GO:0009116">
    <property type="term" value="P:nucleoside metabolic process"/>
    <property type="evidence" value="ECO:0007669"/>
    <property type="project" value="InterPro"/>
</dbReference>
<dbReference type="EMBL" id="JAADYS010001753">
    <property type="protein sequence ID" value="KAF4461260.1"/>
    <property type="molecule type" value="Genomic_DNA"/>
</dbReference>
<accession>A0A8H4L1D1</accession>
<evidence type="ECO:0000256" key="1">
    <source>
        <dbReference type="SAM" id="MobiDB-lite"/>
    </source>
</evidence>
<keyword evidence="3" id="KW-1185">Reference proteome</keyword>
<feature type="compositionally biased region" description="Polar residues" evidence="1">
    <location>
        <begin position="10"/>
        <end position="22"/>
    </location>
</feature>
<dbReference type="InterPro" id="IPR035994">
    <property type="entry name" value="Nucleoside_phosphorylase_sf"/>
</dbReference>
<evidence type="ECO:0000313" key="2">
    <source>
        <dbReference type="EMBL" id="KAF4461260.1"/>
    </source>
</evidence>
<name>A0A8H4L1D1_9HYPO</name>
<dbReference type="GO" id="GO:0055085">
    <property type="term" value="P:transmembrane transport"/>
    <property type="evidence" value="ECO:0007669"/>
    <property type="project" value="InterPro"/>
</dbReference>
<comment type="caution">
    <text evidence="2">The sequence shown here is derived from an EMBL/GenBank/DDBJ whole genome shotgun (WGS) entry which is preliminary data.</text>
</comment>
<dbReference type="PANTHER" id="PTHR38643">
    <property type="entry name" value="PURINE NUCLEOSIDE PERMEASE C285.05-RELATED"/>
    <property type="match status" value="1"/>
</dbReference>
<gene>
    <name evidence="2" type="ORF">FALBO_11949</name>
</gene>
<dbReference type="InterPro" id="IPR009486">
    <property type="entry name" value="Pur_nuclsid_perm"/>
</dbReference>
<dbReference type="Proteomes" id="UP000554235">
    <property type="component" value="Unassembled WGS sequence"/>
</dbReference>
<reference evidence="2 3" key="1">
    <citation type="submission" date="2020-01" db="EMBL/GenBank/DDBJ databases">
        <title>Identification and distribution of gene clusters putatively required for synthesis of sphingolipid metabolism inhibitors in phylogenetically diverse species of the filamentous fungus Fusarium.</title>
        <authorList>
            <person name="Kim H.-S."/>
            <person name="Busman M."/>
            <person name="Brown D.W."/>
            <person name="Divon H."/>
            <person name="Uhlig S."/>
            <person name="Proctor R.H."/>
        </authorList>
    </citation>
    <scope>NUCLEOTIDE SEQUENCE [LARGE SCALE GENOMIC DNA]</scope>
    <source>
        <strain evidence="2 3">NRRL 20459</strain>
    </source>
</reference>
<dbReference type="OrthoDB" id="2331083at2759"/>
<sequence>MSRLDEPDSDQSPTIGAISQTTANEKEANEIRLLLLERPTCIYDALDQDNQERLAASAKLFYNAHMRAKRERRRKDMISFAKFIAVCSFHEESKAWLSPKSDINFSRKLPVPGLARGYEDIHVTEDGQIALLVVGTALINAALSISTLTSSPLFDLSKTYFVLTGVAGTNPKLATIGSVAIAKFAIQVDLQLEFDAREVPEEWGSGYVPFGAHSPDQFPELLHGSEVFELNASLRDYAISVAKKVTLEDTPEAAENRALWRGVPGSFPAAALGPRVVEGDVLSSNIFWHGHRLSEAMERVAKVFTSGQAEYVMTAMEDNAILAGLLNAALQKKVDFSRIILIRSASNFDRGHEDKPHQLPFVMDNGGLGPSARNLYLVALKVVQGILEDWSTRFETGIAPSNYVGDVFGSLGGASGFGPHRALN</sequence>
<protein>
    <submittedName>
        <fullName evidence="2">Purine nucleoside permease</fullName>
    </submittedName>
</protein>
<organism evidence="2 3">
    <name type="scientific">Fusarium albosuccineum</name>
    <dbReference type="NCBI Taxonomy" id="1237068"/>
    <lineage>
        <taxon>Eukaryota</taxon>
        <taxon>Fungi</taxon>
        <taxon>Dikarya</taxon>
        <taxon>Ascomycota</taxon>
        <taxon>Pezizomycotina</taxon>
        <taxon>Sordariomycetes</taxon>
        <taxon>Hypocreomycetidae</taxon>
        <taxon>Hypocreales</taxon>
        <taxon>Nectriaceae</taxon>
        <taxon>Fusarium</taxon>
        <taxon>Fusarium decemcellulare species complex</taxon>
    </lineage>
</organism>
<evidence type="ECO:0000313" key="3">
    <source>
        <dbReference type="Proteomes" id="UP000554235"/>
    </source>
</evidence>
<dbReference type="Gene3D" id="3.40.50.1580">
    <property type="entry name" value="Nucleoside phosphorylase domain"/>
    <property type="match status" value="1"/>
</dbReference>
<dbReference type="Pfam" id="PF06516">
    <property type="entry name" value="NUP"/>
    <property type="match status" value="1"/>
</dbReference>